<gene>
    <name evidence="13" type="ORF">COCON_G00165130</name>
</gene>
<feature type="compositionally biased region" description="Basic and acidic residues" evidence="12">
    <location>
        <begin position="163"/>
        <end position="175"/>
    </location>
</feature>
<keyword evidence="8" id="KW-0677">Repeat</keyword>
<keyword evidence="5" id="KW-0597">Phosphoprotein</keyword>
<feature type="region of interest" description="Disordered" evidence="12">
    <location>
        <begin position="24"/>
        <end position="268"/>
    </location>
</feature>
<evidence type="ECO:0000256" key="11">
    <source>
        <dbReference type="ARBA" id="ARBA00033013"/>
    </source>
</evidence>
<evidence type="ECO:0000256" key="9">
    <source>
        <dbReference type="ARBA" id="ARBA00022843"/>
    </source>
</evidence>
<feature type="compositionally biased region" description="Low complexity" evidence="12">
    <location>
        <begin position="176"/>
        <end position="206"/>
    </location>
</feature>
<comment type="similarity">
    <text evidence="2">Belongs to the protease inhibitor I27 (calpastatin) family.</text>
</comment>
<protein>
    <recommendedName>
        <fullName evidence="3">Calpastatin</fullName>
    </recommendedName>
    <alternativeName>
        <fullName evidence="11">Calpain inhibitor</fullName>
    </alternativeName>
</protein>
<evidence type="ECO:0000256" key="6">
    <source>
        <dbReference type="ARBA" id="ARBA00022690"/>
    </source>
</evidence>
<keyword evidence="9" id="KW-0832">Ubl conjugation</keyword>
<dbReference type="GO" id="GO:0005737">
    <property type="term" value="C:cytoplasm"/>
    <property type="evidence" value="ECO:0007669"/>
    <property type="project" value="TreeGrafter"/>
</dbReference>
<dbReference type="GO" id="GO:0010859">
    <property type="term" value="F:calcium-dependent cysteine-type endopeptidase inhibitor activity"/>
    <property type="evidence" value="ECO:0007669"/>
    <property type="project" value="TreeGrafter"/>
</dbReference>
<evidence type="ECO:0000256" key="4">
    <source>
        <dbReference type="ARBA" id="ARBA00022499"/>
    </source>
</evidence>
<feature type="compositionally biased region" description="Low complexity" evidence="12">
    <location>
        <begin position="589"/>
        <end position="629"/>
    </location>
</feature>
<feature type="compositionally biased region" description="Basic and acidic residues" evidence="12">
    <location>
        <begin position="429"/>
        <end position="438"/>
    </location>
</feature>
<evidence type="ECO:0000256" key="10">
    <source>
        <dbReference type="ARBA" id="ARBA00022990"/>
    </source>
</evidence>
<feature type="compositionally biased region" description="Low complexity" evidence="12">
    <location>
        <begin position="768"/>
        <end position="820"/>
    </location>
</feature>
<dbReference type="PANTHER" id="PTHR10077">
    <property type="entry name" value="CALPASTATIN"/>
    <property type="match status" value="1"/>
</dbReference>
<name>A0A9Q1D7I0_CONCO</name>
<dbReference type="Pfam" id="PF00748">
    <property type="entry name" value="Calpain_inhib"/>
    <property type="match status" value="3"/>
</dbReference>
<feature type="compositionally biased region" description="Low complexity" evidence="12">
    <location>
        <begin position="702"/>
        <end position="711"/>
    </location>
</feature>
<feature type="compositionally biased region" description="Basic and acidic residues" evidence="12">
    <location>
        <begin position="404"/>
        <end position="414"/>
    </location>
</feature>
<feature type="compositionally biased region" description="Low complexity" evidence="12">
    <location>
        <begin position="528"/>
        <end position="537"/>
    </location>
</feature>
<evidence type="ECO:0000256" key="12">
    <source>
        <dbReference type="SAM" id="MobiDB-lite"/>
    </source>
</evidence>
<evidence type="ECO:0000313" key="14">
    <source>
        <dbReference type="Proteomes" id="UP001152803"/>
    </source>
</evidence>
<dbReference type="InterPro" id="IPR001259">
    <property type="entry name" value="Prot_inh_calpain"/>
</dbReference>
<feature type="region of interest" description="Disordered" evidence="12">
    <location>
        <begin position="369"/>
        <end position="556"/>
    </location>
</feature>
<evidence type="ECO:0000256" key="7">
    <source>
        <dbReference type="ARBA" id="ARBA00022704"/>
    </source>
</evidence>
<dbReference type="PANTHER" id="PTHR10077:SF0">
    <property type="entry name" value="CALPASTATIN"/>
    <property type="match status" value="1"/>
</dbReference>
<feature type="compositionally biased region" description="Low complexity" evidence="12">
    <location>
        <begin position="439"/>
        <end position="455"/>
    </location>
</feature>
<evidence type="ECO:0000313" key="13">
    <source>
        <dbReference type="EMBL" id="KAJ8260790.1"/>
    </source>
</evidence>
<feature type="region of interest" description="Disordered" evidence="12">
    <location>
        <begin position="315"/>
        <end position="357"/>
    </location>
</feature>
<keyword evidence="4" id="KW-1017">Isopeptide bond</keyword>
<evidence type="ECO:0000256" key="2">
    <source>
        <dbReference type="ARBA" id="ARBA00009487"/>
    </source>
</evidence>
<evidence type="ECO:0000256" key="5">
    <source>
        <dbReference type="ARBA" id="ARBA00022553"/>
    </source>
</evidence>
<evidence type="ECO:0000256" key="3">
    <source>
        <dbReference type="ARBA" id="ARBA00017619"/>
    </source>
</evidence>
<feature type="compositionally biased region" description="Polar residues" evidence="12">
    <location>
        <begin position="370"/>
        <end position="382"/>
    </location>
</feature>
<feature type="compositionally biased region" description="Low complexity" evidence="12">
    <location>
        <begin position="28"/>
        <end position="82"/>
    </location>
</feature>
<reference evidence="13" key="1">
    <citation type="journal article" date="2023" name="Science">
        <title>Genome structures resolve the early diversification of teleost fishes.</title>
        <authorList>
            <person name="Parey E."/>
            <person name="Louis A."/>
            <person name="Montfort J."/>
            <person name="Bouchez O."/>
            <person name="Roques C."/>
            <person name="Iampietro C."/>
            <person name="Lluch J."/>
            <person name="Castinel A."/>
            <person name="Donnadieu C."/>
            <person name="Desvignes T."/>
            <person name="Floi Bucao C."/>
            <person name="Jouanno E."/>
            <person name="Wen M."/>
            <person name="Mejri S."/>
            <person name="Dirks R."/>
            <person name="Jansen H."/>
            <person name="Henkel C."/>
            <person name="Chen W.J."/>
            <person name="Zahm M."/>
            <person name="Cabau C."/>
            <person name="Klopp C."/>
            <person name="Thompson A.W."/>
            <person name="Robinson-Rechavi M."/>
            <person name="Braasch I."/>
            <person name="Lecointre G."/>
            <person name="Bobe J."/>
            <person name="Postlethwait J.H."/>
            <person name="Berthelot C."/>
            <person name="Roest Crollius H."/>
            <person name="Guiguen Y."/>
        </authorList>
    </citation>
    <scope>NUCLEOTIDE SEQUENCE</scope>
    <source>
        <strain evidence="13">Concon-B</strain>
    </source>
</reference>
<proteinExistence type="inferred from homology"/>
<keyword evidence="10" id="KW-0007">Acetylation</keyword>
<feature type="compositionally biased region" description="Low complexity" evidence="12">
    <location>
        <begin position="105"/>
        <end position="121"/>
    </location>
</feature>
<comment type="function">
    <text evidence="1">Specific inhibition of calpain (calcium-dependent cysteine protease). Plays a key role in postmortem tenderization of meat and have been proposed to be involved in muscle protein degradation in living tissue.</text>
</comment>
<sequence length="882" mass="89566">MSQPKPPTSTPVAPVSTVKPAEFEKAAAKPAAKTAAAKAAPAAPAAKAAPAAPAAKAASAASAAPAAKAASAAVKDTAGAAAQKGSPKSSPIVSSKGETAKTEPSKPAAGDKAAKAAGKPGTPQEVKPKEMPKGAPVSPIKGKPVKVEPAAGAGGARTAAKPGKPEEVGPKETPKAKPSSPSKAGPAKPAAAVDGAGKAAKAAEAAVTRGKPEEVKPKETPKSKPSESSKLDPAKPAAAAAVDGATKAAAEASKGKAKQVKPKEGTKIQVEVERTSVTKSAEEPVLDPFAALAGSLPSEALVPTAPVYTGPEVTEHHITMEDEPVCGEDDDTLPPGYRFENMDKNIPVPEAKPTKPLSTDEALESLSFGFVSSSPPCLQQKQPKAEIAASASSAGPLKSAAPPADKKPKLEKGAEGFSLAGAVESPKPPADKKPKSDESMSLDALSALEDLLPTAEPTPEPPKVRPEDMVKVDKLKSKDAVRVGEREDTLPPDYRFKEEDLKDLPPPKVEPSLDPGEALDFLSGGFDTPAVAPTVQAPVPPSTKAPKKPSRDAVDALDLLSGDLAACEAAPVVQAPLPPKAASPKKKAPPTAASGPAPCPAPAAATAAKTDESMSLDALSALEDLLPTAEPTPEPPKVRPEDMVKVDTLKSKDAVRVGEREDTLPPDYRFKEEDLKDLPPPKVEPSLDPGEALDFLSGGFDTPAVAPTVQAPVPPSTKSPKKPSRDAVEALDLLSGDLAACEAAPVVQASLPPKASPKKPKAEDAKALDALAPKKASAVQAPSAKSPQKKAPPTAASGPAPCPAPAAATAAKTDESMSLDALSALEDLLPTAEPTPEPPKVRPEDMVKHGVVCMRSQDCSPPISCKESLLTKPQARSETLVG</sequence>
<feature type="region of interest" description="Disordered" evidence="12">
    <location>
        <begin position="576"/>
        <end position="730"/>
    </location>
</feature>
<feature type="compositionally biased region" description="Basic and acidic residues" evidence="12">
    <location>
        <begin position="210"/>
        <end position="233"/>
    </location>
</feature>
<feature type="region of interest" description="Disordered" evidence="12">
    <location>
        <begin position="748"/>
        <end position="820"/>
    </location>
</feature>
<keyword evidence="14" id="KW-1185">Reference proteome</keyword>
<dbReference type="InterPro" id="IPR026998">
    <property type="entry name" value="Calpastatin"/>
</dbReference>
<feature type="compositionally biased region" description="Acidic residues" evidence="12">
    <location>
        <begin position="321"/>
        <end position="332"/>
    </location>
</feature>
<comment type="caution">
    <text evidence="13">The sequence shown here is derived from an EMBL/GenBank/DDBJ whole genome shotgun (WGS) entry which is preliminary data.</text>
</comment>
<feature type="compositionally biased region" description="Basic and acidic residues" evidence="12">
    <location>
        <begin position="636"/>
        <end position="679"/>
    </location>
</feature>
<keyword evidence="7" id="KW-0789">Thiol protease inhibitor</keyword>
<accession>A0A9Q1D7I0</accession>
<organism evidence="13 14">
    <name type="scientific">Conger conger</name>
    <name type="common">Conger eel</name>
    <name type="synonym">Muraena conger</name>
    <dbReference type="NCBI Taxonomy" id="82655"/>
    <lineage>
        <taxon>Eukaryota</taxon>
        <taxon>Metazoa</taxon>
        <taxon>Chordata</taxon>
        <taxon>Craniata</taxon>
        <taxon>Vertebrata</taxon>
        <taxon>Euteleostomi</taxon>
        <taxon>Actinopterygii</taxon>
        <taxon>Neopterygii</taxon>
        <taxon>Teleostei</taxon>
        <taxon>Anguilliformes</taxon>
        <taxon>Congridae</taxon>
        <taxon>Conger</taxon>
    </lineage>
</organism>
<dbReference type="OrthoDB" id="8926414at2759"/>
<feature type="compositionally biased region" description="Polar residues" evidence="12">
    <location>
        <begin position="86"/>
        <end position="97"/>
    </location>
</feature>
<dbReference type="AlphaFoldDB" id="A0A9Q1D7I0"/>
<evidence type="ECO:0000256" key="1">
    <source>
        <dbReference type="ARBA" id="ARBA00002637"/>
    </source>
</evidence>
<feature type="compositionally biased region" description="Basic and acidic residues" evidence="12">
    <location>
        <begin position="462"/>
        <end position="505"/>
    </location>
</feature>
<keyword evidence="6" id="KW-0646">Protease inhibitor</keyword>
<evidence type="ECO:0000256" key="8">
    <source>
        <dbReference type="ARBA" id="ARBA00022737"/>
    </source>
</evidence>
<dbReference type="EMBL" id="JAFJMO010000012">
    <property type="protein sequence ID" value="KAJ8260790.1"/>
    <property type="molecule type" value="Genomic_DNA"/>
</dbReference>
<dbReference type="Proteomes" id="UP001152803">
    <property type="component" value="Unassembled WGS sequence"/>
</dbReference>
<feature type="compositionally biased region" description="Low complexity" evidence="12">
    <location>
        <begin position="234"/>
        <end position="252"/>
    </location>
</feature>